<dbReference type="PROSITE" id="PS00397">
    <property type="entry name" value="RECOMBINASES_1"/>
    <property type="match status" value="1"/>
</dbReference>
<evidence type="ECO:0000313" key="9">
    <source>
        <dbReference type="EMBL" id="ACD94583.1"/>
    </source>
</evidence>
<evidence type="ECO:0000256" key="1">
    <source>
        <dbReference type="ARBA" id="ARBA00022908"/>
    </source>
</evidence>
<keyword evidence="1" id="KW-0229">DNA integration</keyword>
<dbReference type="eggNOG" id="COG1961">
    <property type="taxonomic scope" value="Bacteria"/>
</dbReference>
<dbReference type="AlphaFoldDB" id="B3E518"/>
<dbReference type="InterPro" id="IPR011109">
    <property type="entry name" value="DNA_bind_recombinase_dom"/>
</dbReference>
<dbReference type="SMART" id="SM00857">
    <property type="entry name" value="Resolvase"/>
    <property type="match status" value="1"/>
</dbReference>
<sequence>MAEIADNDRKCALYVRVSTINQAEDGESLDEQVQTLKSYCSYRKWQNCTVYREEGFSGKDLKRPAFQQMVADIRKGKINTVIVKKIDRLSRSIIDFENVYKSFQDQGVDLISTQENFDTSTAIGRSVIRIVLIFAQLEREQTSERTIDVMAHRAKQGMFNGGYPRLGYDIDYENKCLVPNEDEIPIAKEVFTTYLKLGSLSETAKSLNERGYRVKTWTTQAGRTRGGDKFQKNNVSRMLNDPVYIGKVRYKSGIYDGQQPAIISEELFEAVQTILQANNISKTGYRQNENTFYLKGLVRCGSCRSSMSPSFSYSKGKKYYYYRCMVNNDHSKDQCRIGSVHARKLEDLVVNELKFLAGDPRIIDGVVENASKEQREKVKALAAKKKVLTDRLTQVDKKAKNLLEVLGEGGTQNNRSGYITKELDGLEIQAKQMRKEIEAIEFESNDLENKILSADMIRENFKIFKDVYEHLTHDEKYDLLHLLVKKVVYFEEEGKDKDGKKVGKIKMDLWELPPIDPSILSSAKDFAERHVWLPSADSNHGHGD</sequence>
<dbReference type="Pfam" id="PF07508">
    <property type="entry name" value="Recombinase"/>
    <property type="match status" value="1"/>
</dbReference>
<evidence type="ECO:0000259" key="8">
    <source>
        <dbReference type="PROSITE" id="PS51737"/>
    </source>
</evidence>
<feature type="coiled-coil region" evidence="6">
    <location>
        <begin position="423"/>
        <end position="450"/>
    </location>
</feature>
<dbReference type="HOGENOM" id="CLU_010686_18_15_7"/>
<dbReference type="GO" id="GO:0015074">
    <property type="term" value="P:DNA integration"/>
    <property type="evidence" value="ECO:0007669"/>
    <property type="project" value="UniProtKB-KW"/>
</dbReference>
<feature type="domain" description="Resolvase/invertase-type recombinase catalytic" evidence="7">
    <location>
        <begin position="10"/>
        <end position="157"/>
    </location>
</feature>
<reference evidence="9 10" key="1">
    <citation type="submission" date="2008-05" db="EMBL/GenBank/DDBJ databases">
        <title>Complete sequence of chromosome of Geobacter lovleyi SZ.</title>
        <authorList>
            <consortium name="US DOE Joint Genome Institute"/>
            <person name="Lucas S."/>
            <person name="Copeland A."/>
            <person name="Lapidus A."/>
            <person name="Glavina del Rio T."/>
            <person name="Dalin E."/>
            <person name="Tice H."/>
            <person name="Bruce D."/>
            <person name="Goodwin L."/>
            <person name="Pitluck S."/>
            <person name="Chertkov O."/>
            <person name="Meincke L."/>
            <person name="Brettin T."/>
            <person name="Detter J.C."/>
            <person name="Han C."/>
            <person name="Tapia R."/>
            <person name="Kuske C.R."/>
            <person name="Schmutz J."/>
            <person name="Larimer F."/>
            <person name="Land M."/>
            <person name="Hauser L."/>
            <person name="Kyrpides N."/>
            <person name="Mikhailova N."/>
            <person name="Sung Y."/>
            <person name="Fletcher K.E."/>
            <person name="Ritalahti K.M."/>
            <person name="Loeffler F.E."/>
            <person name="Richardson P."/>
        </authorList>
    </citation>
    <scope>NUCLEOTIDE SEQUENCE [LARGE SCALE GENOMIC DNA]</scope>
    <source>
        <strain evidence="10">ATCC BAA-1151 / DSM 17278 / SZ</strain>
    </source>
</reference>
<dbReference type="InterPro" id="IPR038109">
    <property type="entry name" value="DNA_bind_recomb_sf"/>
</dbReference>
<keyword evidence="2" id="KW-0238">DNA-binding</keyword>
<keyword evidence="6" id="KW-0175">Coiled coil</keyword>
<evidence type="ECO:0000256" key="6">
    <source>
        <dbReference type="SAM" id="Coils"/>
    </source>
</evidence>
<organism evidence="9 10">
    <name type="scientific">Trichlorobacter lovleyi (strain ATCC BAA-1151 / DSM 17278 / SZ)</name>
    <name type="common">Geobacter lovleyi</name>
    <dbReference type="NCBI Taxonomy" id="398767"/>
    <lineage>
        <taxon>Bacteria</taxon>
        <taxon>Pseudomonadati</taxon>
        <taxon>Thermodesulfobacteriota</taxon>
        <taxon>Desulfuromonadia</taxon>
        <taxon>Geobacterales</taxon>
        <taxon>Geobacteraceae</taxon>
        <taxon>Trichlorobacter</taxon>
    </lineage>
</organism>
<dbReference type="InterPro" id="IPR025827">
    <property type="entry name" value="Zn_ribbon_recom_dom"/>
</dbReference>
<keyword evidence="3" id="KW-0233">DNA recombination</keyword>
<dbReference type="CDD" id="cd00338">
    <property type="entry name" value="Ser_Recombinase"/>
    <property type="match status" value="1"/>
</dbReference>
<dbReference type="InterPro" id="IPR036162">
    <property type="entry name" value="Resolvase-like_N_sf"/>
</dbReference>
<evidence type="ECO:0000259" key="7">
    <source>
        <dbReference type="PROSITE" id="PS51736"/>
    </source>
</evidence>
<dbReference type="Proteomes" id="UP000002420">
    <property type="component" value="Chromosome"/>
</dbReference>
<evidence type="ECO:0000313" key="10">
    <source>
        <dbReference type="Proteomes" id="UP000002420"/>
    </source>
</evidence>
<dbReference type="GO" id="GO:0003677">
    <property type="term" value="F:DNA binding"/>
    <property type="evidence" value="ECO:0007669"/>
    <property type="project" value="UniProtKB-KW"/>
</dbReference>
<dbReference type="InterPro" id="IPR006119">
    <property type="entry name" value="Resolv_N"/>
</dbReference>
<dbReference type="Pfam" id="PF13408">
    <property type="entry name" value="Zn_ribbon_recom"/>
    <property type="match status" value="1"/>
</dbReference>
<dbReference type="SUPFAM" id="SSF53041">
    <property type="entry name" value="Resolvase-like"/>
    <property type="match status" value="1"/>
</dbReference>
<dbReference type="InterPro" id="IPR006118">
    <property type="entry name" value="Recombinase_CS"/>
</dbReference>
<dbReference type="PROSITE" id="PS51737">
    <property type="entry name" value="RECOMBINASE_DNA_BIND"/>
    <property type="match status" value="1"/>
</dbReference>
<dbReference type="EMBL" id="CP001089">
    <property type="protein sequence ID" value="ACD94583.1"/>
    <property type="molecule type" value="Genomic_DNA"/>
</dbReference>
<dbReference type="Pfam" id="PF00239">
    <property type="entry name" value="Resolvase"/>
    <property type="match status" value="1"/>
</dbReference>
<evidence type="ECO:0000256" key="3">
    <source>
        <dbReference type="ARBA" id="ARBA00023172"/>
    </source>
</evidence>
<dbReference type="Gene3D" id="3.40.50.1390">
    <property type="entry name" value="Resolvase, N-terminal catalytic domain"/>
    <property type="match status" value="1"/>
</dbReference>
<evidence type="ECO:0000256" key="2">
    <source>
        <dbReference type="ARBA" id="ARBA00023125"/>
    </source>
</evidence>
<protein>
    <submittedName>
        <fullName evidence="9">Resolvase domain</fullName>
    </submittedName>
</protein>
<gene>
    <name evidence="9" type="ordered locus">Glov_0859</name>
</gene>
<dbReference type="KEGG" id="glo:Glov_0859"/>
<feature type="domain" description="Recombinase" evidence="8">
    <location>
        <begin position="165"/>
        <end position="281"/>
    </location>
</feature>
<dbReference type="PANTHER" id="PTHR30461">
    <property type="entry name" value="DNA-INVERTASE FROM LAMBDOID PROPHAGE"/>
    <property type="match status" value="1"/>
</dbReference>
<keyword evidence="10" id="KW-1185">Reference proteome</keyword>
<dbReference type="STRING" id="398767.Glov_0859"/>
<evidence type="ECO:0000256" key="5">
    <source>
        <dbReference type="PROSITE-ProRule" id="PRU10137"/>
    </source>
</evidence>
<evidence type="ECO:0000256" key="4">
    <source>
        <dbReference type="PIRSR" id="PIRSR606118-50"/>
    </source>
</evidence>
<proteinExistence type="predicted"/>
<dbReference type="PANTHER" id="PTHR30461:SF23">
    <property type="entry name" value="DNA RECOMBINASE-RELATED"/>
    <property type="match status" value="1"/>
</dbReference>
<dbReference type="GO" id="GO:0000150">
    <property type="term" value="F:DNA strand exchange activity"/>
    <property type="evidence" value="ECO:0007669"/>
    <property type="project" value="InterPro"/>
</dbReference>
<dbReference type="Gene3D" id="3.90.1750.20">
    <property type="entry name" value="Putative Large Serine Recombinase, Chain B, Domain 2"/>
    <property type="match status" value="1"/>
</dbReference>
<feature type="active site" description="O-(5'-phospho-DNA)-serine intermediate" evidence="4 5">
    <location>
        <position position="18"/>
    </location>
</feature>
<name>B3E518_TRIL1</name>
<dbReference type="PROSITE" id="PS51736">
    <property type="entry name" value="RECOMBINASES_3"/>
    <property type="match status" value="1"/>
</dbReference>
<accession>B3E518</accession>
<dbReference type="InterPro" id="IPR050639">
    <property type="entry name" value="SSR_resolvase"/>
</dbReference>